<evidence type="ECO:0000313" key="1">
    <source>
        <dbReference type="EMBL" id="KAF9066521.1"/>
    </source>
</evidence>
<gene>
    <name evidence="1" type="ORF">BDP27DRAFT_1005848</name>
</gene>
<reference evidence="1" key="1">
    <citation type="submission" date="2020-11" db="EMBL/GenBank/DDBJ databases">
        <authorList>
            <consortium name="DOE Joint Genome Institute"/>
            <person name="Ahrendt S."/>
            <person name="Riley R."/>
            <person name="Andreopoulos W."/>
            <person name="Labutti K."/>
            <person name="Pangilinan J."/>
            <person name="Ruiz-Duenas F.J."/>
            <person name="Barrasa J.M."/>
            <person name="Sanchez-Garcia M."/>
            <person name="Camarero S."/>
            <person name="Miyauchi S."/>
            <person name="Serrano A."/>
            <person name="Linde D."/>
            <person name="Babiker R."/>
            <person name="Drula E."/>
            <person name="Ayuso-Fernandez I."/>
            <person name="Pacheco R."/>
            <person name="Padilla G."/>
            <person name="Ferreira P."/>
            <person name="Barriuso J."/>
            <person name="Kellner H."/>
            <person name="Castanera R."/>
            <person name="Alfaro M."/>
            <person name="Ramirez L."/>
            <person name="Pisabarro A.G."/>
            <person name="Kuo A."/>
            <person name="Tritt A."/>
            <person name="Lipzen A."/>
            <person name="He G."/>
            <person name="Yan M."/>
            <person name="Ng V."/>
            <person name="Cullen D."/>
            <person name="Martin F."/>
            <person name="Rosso M.-N."/>
            <person name="Henrissat B."/>
            <person name="Hibbett D."/>
            <person name="Martinez A.T."/>
            <person name="Grigoriev I.V."/>
        </authorList>
    </citation>
    <scope>NUCLEOTIDE SEQUENCE</scope>
    <source>
        <strain evidence="1">AH 40177</strain>
    </source>
</reference>
<organism evidence="1 2">
    <name type="scientific">Rhodocollybia butyracea</name>
    <dbReference type="NCBI Taxonomy" id="206335"/>
    <lineage>
        <taxon>Eukaryota</taxon>
        <taxon>Fungi</taxon>
        <taxon>Dikarya</taxon>
        <taxon>Basidiomycota</taxon>
        <taxon>Agaricomycotina</taxon>
        <taxon>Agaricomycetes</taxon>
        <taxon>Agaricomycetidae</taxon>
        <taxon>Agaricales</taxon>
        <taxon>Marasmiineae</taxon>
        <taxon>Omphalotaceae</taxon>
        <taxon>Rhodocollybia</taxon>
    </lineage>
</organism>
<accession>A0A9P5PNG9</accession>
<dbReference type="Proteomes" id="UP000772434">
    <property type="component" value="Unassembled WGS sequence"/>
</dbReference>
<keyword evidence="2" id="KW-1185">Reference proteome</keyword>
<comment type="caution">
    <text evidence="1">The sequence shown here is derived from an EMBL/GenBank/DDBJ whole genome shotgun (WGS) entry which is preliminary data.</text>
</comment>
<evidence type="ECO:0000313" key="2">
    <source>
        <dbReference type="Proteomes" id="UP000772434"/>
    </source>
</evidence>
<dbReference type="EMBL" id="JADNRY010000086">
    <property type="protein sequence ID" value="KAF9066521.1"/>
    <property type="molecule type" value="Genomic_DNA"/>
</dbReference>
<protein>
    <submittedName>
        <fullName evidence="1">Uncharacterized protein</fullName>
    </submittedName>
</protein>
<dbReference type="AlphaFoldDB" id="A0A9P5PNG9"/>
<name>A0A9P5PNG9_9AGAR</name>
<sequence length="192" mass="21475">MVDCGARWASRTGRFRWTPFRNNLFQVVCSCFDLRPPILSSTLTPSLVQPAKVLYLLYLMGVVIHTQFICDGNYAMQVATIQLMHCNAAWCVTAPLSSTSSAWMLADRGPSLHGSECTSKLQASPFVCWTFFVFFVFRNHDTSIHPYVQANAHNSSFIFPPSSSLLFSLSSFLSLQGLPVTRHFLVLLVSKV</sequence>
<proteinExistence type="predicted"/>